<sequence length="167" mass="18131">MFPARLLRSSSRLIPLTAPARLTTPFSSVSSRFTPRTTTFKPQQQLTSTPRTYSTMADHGNVIPIKTEAEFNEKVKNSTGLVVVDCYATWCGPCRAIAPRVAQLSVEHSAAKFYQIDVDELSNVAADLGIRAMPTFILYKNGERLAGADVVGANANALEQAVKTNIA</sequence>
<dbReference type="CDD" id="cd02947">
    <property type="entry name" value="TRX_family"/>
    <property type="match status" value="1"/>
</dbReference>
<dbReference type="SUPFAM" id="SSF52833">
    <property type="entry name" value="Thioredoxin-like"/>
    <property type="match status" value="1"/>
</dbReference>
<dbReference type="PANTHER" id="PTHR46115">
    <property type="entry name" value="THIOREDOXIN-LIKE PROTEIN 1"/>
    <property type="match status" value="1"/>
</dbReference>
<evidence type="ECO:0000259" key="3">
    <source>
        <dbReference type="PROSITE" id="PS51352"/>
    </source>
</evidence>
<evidence type="ECO:0000256" key="1">
    <source>
        <dbReference type="ARBA" id="ARBA00008987"/>
    </source>
</evidence>
<dbReference type="EMBL" id="AP024419">
    <property type="protein sequence ID" value="BCR88564.1"/>
    <property type="molecule type" value="Genomic_DNA"/>
</dbReference>
<comment type="similarity">
    <text evidence="1">Belongs to the thioredoxin family.</text>
</comment>
<dbReference type="PRINTS" id="PR00421">
    <property type="entry name" value="THIOREDOXIN"/>
</dbReference>
<dbReference type="Gene3D" id="3.40.30.10">
    <property type="entry name" value="Glutaredoxin"/>
    <property type="match status" value="1"/>
</dbReference>
<feature type="domain" description="Thioredoxin" evidence="3">
    <location>
        <begin position="43"/>
        <end position="167"/>
    </location>
</feature>
<accession>A0A7R7ZPE1</accession>
<reference evidence="4" key="1">
    <citation type="submission" date="2021-01" db="EMBL/GenBank/DDBJ databases">
        <authorList>
            <consortium name="Aspergillus chevalieri M1 genome sequencing consortium"/>
            <person name="Kazuki M."/>
            <person name="Futagami T."/>
        </authorList>
    </citation>
    <scope>NUCLEOTIDE SEQUENCE</scope>
    <source>
        <strain evidence="4">M1</strain>
    </source>
</reference>
<evidence type="ECO:0000256" key="2">
    <source>
        <dbReference type="ARBA" id="ARBA00023157"/>
    </source>
</evidence>
<dbReference type="Pfam" id="PF00085">
    <property type="entry name" value="Thioredoxin"/>
    <property type="match status" value="1"/>
</dbReference>
<dbReference type="InterPro" id="IPR036249">
    <property type="entry name" value="Thioredoxin-like_sf"/>
</dbReference>
<dbReference type="RefSeq" id="XP_043137086.1">
    <property type="nucleotide sequence ID" value="XM_043279403.1"/>
</dbReference>
<proteinExistence type="inferred from homology"/>
<keyword evidence="5" id="KW-1185">Reference proteome</keyword>
<dbReference type="GeneID" id="66982922"/>
<dbReference type="PROSITE" id="PS00194">
    <property type="entry name" value="THIOREDOXIN_1"/>
    <property type="match status" value="1"/>
</dbReference>
<name>A0A7R7ZPE1_ASPCH</name>
<dbReference type="InterPro" id="IPR017937">
    <property type="entry name" value="Thioredoxin_CS"/>
</dbReference>
<dbReference type="PROSITE" id="PS51352">
    <property type="entry name" value="THIOREDOXIN_2"/>
    <property type="match status" value="1"/>
</dbReference>
<organism evidence="4 5">
    <name type="scientific">Aspergillus chevalieri</name>
    <name type="common">Eurotium chevalieri</name>
    <dbReference type="NCBI Taxonomy" id="182096"/>
    <lineage>
        <taxon>Eukaryota</taxon>
        <taxon>Fungi</taxon>
        <taxon>Dikarya</taxon>
        <taxon>Ascomycota</taxon>
        <taxon>Pezizomycotina</taxon>
        <taxon>Eurotiomycetes</taxon>
        <taxon>Eurotiomycetidae</taxon>
        <taxon>Eurotiales</taxon>
        <taxon>Aspergillaceae</taxon>
        <taxon>Aspergillus</taxon>
        <taxon>Aspergillus subgen. Aspergillus</taxon>
    </lineage>
</organism>
<reference evidence="4" key="2">
    <citation type="submission" date="2021-02" db="EMBL/GenBank/DDBJ databases">
        <title>Aspergillus chevalieri M1 genome sequence.</title>
        <authorList>
            <person name="Kadooka C."/>
            <person name="Mori K."/>
            <person name="Futagami T."/>
        </authorList>
    </citation>
    <scope>NUCLEOTIDE SEQUENCE</scope>
    <source>
        <strain evidence="4">M1</strain>
    </source>
</reference>
<keyword evidence="2" id="KW-1015">Disulfide bond</keyword>
<gene>
    <name evidence="4" type="primary">TRX2</name>
    <name evidence="4" type="ORF">ACHE_41128S</name>
</gene>
<evidence type="ECO:0000313" key="5">
    <source>
        <dbReference type="Proteomes" id="UP000637239"/>
    </source>
</evidence>
<evidence type="ECO:0000313" key="4">
    <source>
        <dbReference type="EMBL" id="BCR88564.1"/>
    </source>
</evidence>
<dbReference type="AlphaFoldDB" id="A0A7R7ZPE1"/>
<dbReference type="KEGG" id="ache:ACHE_41128S"/>
<dbReference type="InterPro" id="IPR013766">
    <property type="entry name" value="Thioredoxin_domain"/>
</dbReference>
<dbReference type="Proteomes" id="UP000637239">
    <property type="component" value="Chromosome 4"/>
</dbReference>
<protein>
    <submittedName>
        <fullName evidence="4">Cytoplasmic thioredoxin isoenzyme 2</fullName>
    </submittedName>
</protein>
<dbReference type="FunFam" id="3.40.30.10:FF:000245">
    <property type="entry name" value="Thioredoxin"/>
    <property type="match status" value="1"/>
</dbReference>